<dbReference type="OrthoDB" id="5084204at2"/>
<name>A0A543BMH4_9MICO</name>
<organism evidence="3 4">
    <name type="scientific">Microbacterium saperdae</name>
    <dbReference type="NCBI Taxonomy" id="69368"/>
    <lineage>
        <taxon>Bacteria</taxon>
        <taxon>Bacillati</taxon>
        <taxon>Actinomycetota</taxon>
        <taxon>Actinomycetes</taxon>
        <taxon>Micrococcales</taxon>
        <taxon>Microbacteriaceae</taxon>
        <taxon>Microbacterium</taxon>
    </lineage>
</organism>
<keyword evidence="4" id="KW-1185">Reference proteome</keyword>
<evidence type="ECO:0000256" key="1">
    <source>
        <dbReference type="SAM" id="MobiDB-lite"/>
    </source>
</evidence>
<evidence type="ECO:0000313" key="3">
    <source>
        <dbReference type="EMBL" id="TQL86022.1"/>
    </source>
</evidence>
<keyword evidence="2" id="KW-0472">Membrane</keyword>
<protein>
    <submittedName>
        <fullName evidence="3">Uncharacterized protein</fullName>
    </submittedName>
</protein>
<proteinExistence type="predicted"/>
<comment type="caution">
    <text evidence="3">The sequence shown here is derived from an EMBL/GenBank/DDBJ whole genome shotgun (WGS) entry which is preliminary data.</text>
</comment>
<dbReference type="AlphaFoldDB" id="A0A543BMH4"/>
<feature type="transmembrane region" description="Helical" evidence="2">
    <location>
        <begin position="62"/>
        <end position="92"/>
    </location>
</feature>
<sequence>MSAVASSPVRTAEKPWAFTGHELIRGGITAWFVFMVLLICGETVHLAMLYPSSALESAPERLLGLLFFLMMIALVAGVVSAFVVPFGIVIMLPIALALRRVRSVGVHLAVYALLGAAIGGGYLVAFRGGRPLDPVMPWDYVVVVPAASAALAIPLAWWWTARRALRIDAGLITPGPRHPDPDAAYEDRVTAADHAEAPRES</sequence>
<keyword evidence="2" id="KW-1133">Transmembrane helix</keyword>
<feature type="transmembrane region" description="Helical" evidence="2">
    <location>
        <begin position="138"/>
        <end position="159"/>
    </location>
</feature>
<evidence type="ECO:0000313" key="4">
    <source>
        <dbReference type="Proteomes" id="UP000317209"/>
    </source>
</evidence>
<gene>
    <name evidence="3" type="ORF">FB560_1660</name>
</gene>
<feature type="transmembrane region" description="Helical" evidence="2">
    <location>
        <begin position="28"/>
        <end position="50"/>
    </location>
</feature>
<keyword evidence="2" id="KW-0812">Transmembrane</keyword>
<evidence type="ECO:0000256" key="2">
    <source>
        <dbReference type="SAM" id="Phobius"/>
    </source>
</evidence>
<feature type="region of interest" description="Disordered" evidence="1">
    <location>
        <begin position="178"/>
        <end position="201"/>
    </location>
</feature>
<dbReference type="EMBL" id="VFOX01000001">
    <property type="protein sequence ID" value="TQL86022.1"/>
    <property type="molecule type" value="Genomic_DNA"/>
</dbReference>
<dbReference type="Proteomes" id="UP000317209">
    <property type="component" value="Unassembled WGS sequence"/>
</dbReference>
<accession>A0A543BMH4</accession>
<reference evidence="3 4" key="1">
    <citation type="submission" date="2019-06" db="EMBL/GenBank/DDBJ databases">
        <title>Sequencing the genomes of 1000 actinobacteria strains.</title>
        <authorList>
            <person name="Klenk H.-P."/>
        </authorList>
    </citation>
    <scope>NUCLEOTIDE SEQUENCE [LARGE SCALE GENOMIC DNA]</scope>
    <source>
        <strain evidence="3 4">DSM 20169</strain>
    </source>
</reference>
<feature type="transmembrane region" description="Helical" evidence="2">
    <location>
        <begin position="104"/>
        <end position="126"/>
    </location>
</feature>
<dbReference type="RefSeq" id="WP_141871920.1">
    <property type="nucleotide sequence ID" value="NZ_VFOX01000001.1"/>
</dbReference>